<dbReference type="EMBL" id="CP031165">
    <property type="protein sequence ID" value="AXV06936.1"/>
    <property type="molecule type" value="Genomic_DNA"/>
</dbReference>
<dbReference type="SUPFAM" id="SSF53756">
    <property type="entry name" value="UDP-Glycosyltransferase/glycogen phosphorylase"/>
    <property type="match status" value="1"/>
</dbReference>
<dbReference type="InterPro" id="IPR050194">
    <property type="entry name" value="Glycosyltransferase_grp1"/>
</dbReference>
<dbReference type="OrthoDB" id="4611853at2"/>
<keyword evidence="1" id="KW-0808">Transferase</keyword>
<evidence type="ECO:0000313" key="1">
    <source>
        <dbReference type="EMBL" id="AXV06936.1"/>
    </source>
</evidence>
<sequence>MATSSDRITSRLRGLGVGIDLVHLTNGVGEVHARQVGGGEELVVPSGGDAADAARTAWNRLAGRHGRYRAVVCFGGPQAMAPAPVWAAWLGAPLVTLLRGNDFETGVFSPRRSVLVDGLRSSRVVSTVSRDMAQRVGLLLGDAGPTVVTVTNGIDTHLWTVTDSDRRRAAAWRAATVPAGRRVVGLVGQLKAKKGAVDLLEAVRRSGSADRVHIALIGDLDPGVGEWLAADGGRLSWSHEPFLDRFELLARLPAIDVIALPSRHDGLPNVALEAATVGVPLLAAQTGGLADLAAAGPIGFTFDAGDADGLAEALVAALSCPAADLRDLGAKAARTASGFDAQREAEAYLALFAEL</sequence>
<evidence type="ECO:0000313" key="2">
    <source>
        <dbReference type="Proteomes" id="UP000264006"/>
    </source>
</evidence>
<dbReference type="PANTHER" id="PTHR45947">
    <property type="entry name" value="SULFOQUINOVOSYL TRANSFERASE SQD2"/>
    <property type="match status" value="1"/>
</dbReference>
<keyword evidence="2" id="KW-1185">Reference proteome</keyword>
<dbReference type="Gene3D" id="3.40.50.2000">
    <property type="entry name" value="Glycogen Phosphorylase B"/>
    <property type="match status" value="2"/>
</dbReference>
<accession>A0A346XXI9</accession>
<dbReference type="Pfam" id="PF13692">
    <property type="entry name" value="Glyco_trans_1_4"/>
    <property type="match status" value="1"/>
</dbReference>
<dbReference type="KEGG" id="euz:DVS28_a2254"/>
<organism evidence="1 2">
    <name type="scientific">Euzebya pacifica</name>
    <dbReference type="NCBI Taxonomy" id="1608957"/>
    <lineage>
        <taxon>Bacteria</taxon>
        <taxon>Bacillati</taxon>
        <taxon>Actinomycetota</taxon>
        <taxon>Nitriliruptoria</taxon>
        <taxon>Euzebyales</taxon>
    </lineage>
</organism>
<name>A0A346XXI9_9ACTN</name>
<reference evidence="1 2" key="1">
    <citation type="submission" date="2018-09" db="EMBL/GenBank/DDBJ databases">
        <title>Complete genome sequence of Euzebya sp. DY32-46 isolated from seawater of Pacific Ocean.</title>
        <authorList>
            <person name="Xu L."/>
            <person name="Wu Y.-H."/>
            <person name="Xu X.-W."/>
        </authorList>
    </citation>
    <scope>NUCLEOTIDE SEQUENCE [LARGE SCALE GENOMIC DNA]</scope>
    <source>
        <strain evidence="1 2">DY32-46</strain>
    </source>
</reference>
<dbReference type="CDD" id="cd03801">
    <property type="entry name" value="GT4_PimA-like"/>
    <property type="match status" value="1"/>
</dbReference>
<protein>
    <submittedName>
        <fullName evidence="1">Glycosyl transferase</fullName>
    </submittedName>
</protein>
<dbReference type="GO" id="GO:0016757">
    <property type="term" value="F:glycosyltransferase activity"/>
    <property type="evidence" value="ECO:0007669"/>
    <property type="project" value="TreeGrafter"/>
</dbReference>
<dbReference type="RefSeq" id="WP_114591512.1">
    <property type="nucleotide sequence ID" value="NZ_CP031165.1"/>
</dbReference>
<dbReference type="PANTHER" id="PTHR45947:SF15">
    <property type="entry name" value="TEICHURONIC ACID BIOSYNTHESIS GLYCOSYLTRANSFERASE TUAC-RELATED"/>
    <property type="match status" value="1"/>
</dbReference>
<gene>
    <name evidence="1" type="ORF">DVS28_a2254</name>
</gene>
<dbReference type="AlphaFoldDB" id="A0A346XXI9"/>
<proteinExistence type="predicted"/>
<dbReference type="Proteomes" id="UP000264006">
    <property type="component" value="Chromosome"/>
</dbReference>